<accession>A0ABX2QMN0</accession>
<protein>
    <recommendedName>
        <fullName evidence="4">Cadherin domain-containing protein</fullName>
    </recommendedName>
</protein>
<dbReference type="CDD" id="cd11304">
    <property type="entry name" value="Cadherin_repeat"/>
    <property type="match status" value="4"/>
</dbReference>
<dbReference type="InterPro" id="IPR036912">
    <property type="entry name" value="HasA_haem-bd_sf"/>
</dbReference>
<keyword evidence="1" id="KW-0812">Transmembrane</keyword>
<comment type="caution">
    <text evidence="5">The sequence shown here is derived from an EMBL/GenBank/DDBJ whole genome shotgun (WGS) entry which is preliminary data.</text>
</comment>
<dbReference type="Gene3D" id="3.30.1500.10">
    <property type="entry name" value="Haem-binding HasA"/>
    <property type="match status" value="1"/>
</dbReference>
<dbReference type="Proteomes" id="UP000659172">
    <property type="component" value="Unassembled WGS sequence"/>
</dbReference>
<dbReference type="SMART" id="SM00736">
    <property type="entry name" value="CADG"/>
    <property type="match status" value="3"/>
</dbReference>
<dbReference type="Pfam" id="PF00353">
    <property type="entry name" value="HemolysinCabind"/>
    <property type="match status" value="1"/>
</dbReference>
<organism evidence="5 6">
    <name type="scientific">Mycoplana rhizolycopersici</name>
    <dbReference type="NCBI Taxonomy" id="2746702"/>
    <lineage>
        <taxon>Bacteria</taxon>
        <taxon>Pseudomonadati</taxon>
        <taxon>Pseudomonadota</taxon>
        <taxon>Alphaproteobacteria</taxon>
        <taxon>Hyphomicrobiales</taxon>
        <taxon>Rhizobiaceae</taxon>
        <taxon>Mycoplana</taxon>
    </lineage>
</organism>
<keyword evidence="6" id="KW-1185">Reference proteome</keyword>
<evidence type="ECO:0000256" key="1">
    <source>
        <dbReference type="ARBA" id="ARBA00022692"/>
    </source>
</evidence>
<dbReference type="PRINTS" id="PR00205">
    <property type="entry name" value="CADHERIN"/>
</dbReference>
<dbReference type="InterPro" id="IPR006644">
    <property type="entry name" value="Cadg"/>
</dbReference>
<dbReference type="InterPro" id="IPR018511">
    <property type="entry name" value="Hemolysin-typ_Ca-bd_CS"/>
</dbReference>
<name>A0ABX2QMN0_9HYPH</name>
<feature type="domain" description="Cadherin" evidence="4">
    <location>
        <begin position="379"/>
        <end position="474"/>
    </location>
</feature>
<dbReference type="Pfam" id="PF00028">
    <property type="entry name" value="Cadherin"/>
    <property type="match status" value="3"/>
</dbReference>
<dbReference type="Gene3D" id="2.60.40.60">
    <property type="entry name" value="Cadherins"/>
    <property type="match status" value="4"/>
</dbReference>
<dbReference type="InterPro" id="IPR001343">
    <property type="entry name" value="Hemolysn_Ca-bd"/>
</dbReference>
<dbReference type="PANTHER" id="PTHR24026:SF126">
    <property type="entry name" value="PROTOCADHERIN FAT 4"/>
    <property type="match status" value="1"/>
</dbReference>
<sequence length="618" mass="63930">MSDSVIANSNSLNASQASEPRGTITIDASGSSGMDLEAFLRGGFLADAGVIGGIGMPVFDNGGQFSGAEMLMGYGSTSTSKYVLAHGDLEYRFDTHTVAGTINTIEYGTRGTGSYDSNGYFVGGNALLRITGLDLYNAVPSNSTEEAEIESTGEVHNFAIGHMYGPDGDQGRQNLFADQLDQYAQHFIGSTGDDVYVGTRFNDTIEGRGGNDIIDGGLGDDTIIFAGASSGYTITNNANGSVAILDTASGATTLLHNVEFARFDTSIIDLSEGTETVTGEAPTDIGLSSSSVKETAAVGTQVAKLTAIDADSDIFTYALVNDAGGAFKIVGDSLQVAKGLDYETAKSHVIKIKVTDDRGNTFEKQFTIGVQDVNEAPAGPALSKSTIVEDAKVGTTIGLLSATDPEGDKITYSLSSNPGGIFKIVDNKLQLAKAVDYETVKSHAITVMAKDSAGNSISKALTIKVTDVDEAPTAVSLSKTSVAENSKAGTTVGKLSAKDPEGGEVFYSLPSNPGGIFKLSGNSLQLAKSVDYETAKSHSVTVLVTDLGGNTTSKTFTVAIEDVNEAPTSLALSKSTVKENVAVGTTVGTLSAKDPEGKALTYTLTDNAGGLFKLSGNR</sequence>
<feature type="domain" description="Cadherin" evidence="4">
    <location>
        <begin position="291"/>
        <end position="382"/>
    </location>
</feature>
<evidence type="ECO:0000259" key="4">
    <source>
        <dbReference type="PROSITE" id="PS50268"/>
    </source>
</evidence>
<feature type="compositionally biased region" description="Low complexity" evidence="3">
    <location>
        <begin position="7"/>
        <end position="18"/>
    </location>
</feature>
<dbReference type="InterPro" id="IPR002126">
    <property type="entry name" value="Cadherin-like_dom"/>
</dbReference>
<feature type="domain" description="Cadherin" evidence="4">
    <location>
        <begin position="474"/>
        <end position="569"/>
    </location>
</feature>
<reference evidence="5 6" key="1">
    <citation type="submission" date="2020-06" db="EMBL/GenBank/DDBJ databases">
        <title>Rhizobium sp.nov. isolated from the tomato plant.</title>
        <authorList>
            <person name="Thin K.K."/>
            <person name="Zhang X."/>
            <person name="He S."/>
        </authorList>
    </citation>
    <scope>NUCLEOTIDE SEQUENCE [LARGE SCALE GENOMIC DNA]</scope>
    <source>
        <strain evidence="5 6">DBTS2</strain>
    </source>
</reference>
<dbReference type="SUPFAM" id="SSF49313">
    <property type="entry name" value="Cadherin-like"/>
    <property type="match status" value="3"/>
</dbReference>
<evidence type="ECO:0000256" key="3">
    <source>
        <dbReference type="SAM" id="MobiDB-lite"/>
    </source>
</evidence>
<proteinExistence type="predicted"/>
<dbReference type="InterPro" id="IPR011049">
    <property type="entry name" value="Serralysin-like_metalloprot_C"/>
</dbReference>
<evidence type="ECO:0000313" key="5">
    <source>
        <dbReference type="EMBL" id="NVP58483.1"/>
    </source>
</evidence>
<evidence type="ECO:0000256" key="2">
    <source>
        <dbReference type="ARBA" id="ARBA00022989"/>
    </source>
</evidence>
<dbReference type="PANTHER" id="PTHR24026">
    <property type="entry name" value="FAT ATYPICAL CADHERIN-RELATED"/>
    <property type="match status" value="1"/>
</dbReference>
<dbReference type="InterPro" id="IPR015919">
    <property type="entry name" value="Cadherin-like_sf"/>
</dbReference>
<dbReference type="EMBL" id="JABXYK010000027">
    <property type="protein sequence ID" value="NVP58483.1"/>
    <property type="molecule type" value="Genomic_DNA"/>
</dbReference>
<keyword evidence="2" id="KW-1133">Transmembrane helix</keyword>
<evidence type="ECO:0000313" key="6">
    <source>
        <dbReference type="Proteomes" id="UP000659172"/>
    </source>
</evidence>
<dbReference type="RefSeq" id="WP_176952382.1">
    <property type="nucleotide sequence ID" value="NZ_JABXYK010000027.1"/>
</dbReference>
<feature type="region of interest" description="Disordered" evidence="3">
    <location>
        <begin position="1"/>
        <end position="23"/>
    </location>
</feature>
<dbReference type="PROSITE" id="PS50268">
    <property type="entry name" value="CADHERIN_2"/>
    <property type="match status" value="3"/>
</dbReference>
<feature type="non-terminal residue" evidence="5">
    <location>
        <position position="618"/>
    </location>
</feature>
<dbReference type="SUPFAM" id="SSF51120">
    <property type="entry name" value="beta-Roll"/>
    <property type="match status" value="1"/>
</dbReference>
<dbReference type="PROSITE" id="PS00330">
    <property type="entry name" value="HEMOLYSIN_CALCIUM"/>
    <property type="match status" value="1"/>
</dbReference>
<keyword evidence="2" id="KW-0472">Membrane</keyword>
<gene>
    <name evidence="5" type="ORF">HV823_24945</name>
</gene>
<dbReference type="SMART" id="SM00112">
    <property type="entry name" value="CA"/>
    <property type="match status" value="3"/>
</dbReference>